<dbReference type="NCBIfam" id="TIGR02246">
    <property type="entry name" value="SgcJ/EcaC family oxidoreductase"/>
    <property type="match status" value="1"/>
</dbReference>
<proteinExistence type="predicted"/>
<gene>
    <name evidence="2" type="ORF">GA0074704_4182</name>
</gene>
<reference evidence="2 3" key="1">
    <citation type="submission" date="2016-06" db="EMBL/GenBank/DDBJ databases">
        <authorList>
            <person name="Kjaerup R.B."/>
            <person name="Dalgaard T.S."/>
            <person name="Juul-Madsen H.R."/>
        </authorList>
    </citation>
    <scope>NUCLEOTIDE SEQUENCE [LARGE SCALE GENOMIC DNA]</scope>
    <source>
        <strain evidence="2 3">DSM 45097</strain>
    </source>
</reference>
<evidence type="ECO:0000259" key="1">
    <source>
        <dbReference type="Pfam" id="PF14534"/>
    </source>
</evidence>
<dbReference type="InterPro" id="IPR011944">
    <property type="entry name" value="Steroid_delta5-4_isomerase"/>
</dbReference>
<sequence length="142" mass="15114">MTASTTDHGNALTDTDRAEIAAMPGRLVQAWAAHDATAFAELFAPDGTMILPGVYRKGRADIREFMAQAYEGPYKDTRVTGSPLDIKPLGAGAVALLTEGGVLAAGETALADSAAIRASWILVRQEDRWQLAVYQNSPRDPA</sequence>
<dbReference type="SUPFAM" id="SSF54427">
    <property type="entry name" value="NTF2-like"/>
    <property type="match status" value="1"/>
</dbReference>
<dbReference type="RefSeq" id="WP_088972056.1">
    <property type="nucleotide sequence ID" value="NZ_JBHLYF010000039.1"/>
</dbReference>
<dbReference type="AlphaFoldDB" id="A0A1C5J6Q5"/>
<keyword evidence="3" id="KW-1185">Reference proteome</keyword>
<name>A0A1C5J6Q5_9ACTN</name>
<dbReference type="CDD" id="cd00531">
    <property type="entry name" value="NTF2_like"/>
    <property type="match status" value="1"/>
</dbReference>
<dbReference type="InterPro" id="IPR032710">
    <property type="entry name" value="NTF2-like_dom_sf"/>
</dbReference>
<evidence type="ECO:0000313" key="3">
    <source>
        <dbReference type="Proteomes" id="UP000198210"/>
    </source>
</evidence>
<dbReference type="Pfam" id="PF14534">
    <property type="entry name" value="DUF4440"/>
    <property type="match status" value="1"/>
</dbReference>
<dbReference type="Proteomes" id="UP000198210">
    <property type="component" value="Chromosome I"/>
</dbReference>
<evidence type="ECO:0000313" key="2">
    <source>
        <dbReference type="EMBL" id="SCG66264.1"/>
    </source>
</evidence>
<accession>A0A1C5J6Q5</accession>
<dbReference type="Gene3D" id="3.10.450.50">
    <property type="match status" value="1"/>
</dbReference>
<dbReference type="InterPro" id="IPR027843">
    <property type="entry name" value="DUF4440"/>
</dbReference>
<organism evidence="2 3">
    <name type="scientific">Micromonospora siamensis</name>
    <dbReference type="NCBI Taxonomy" id="299152"/>
    <lineage>
        <taxon>Bacteria</taxon>
        <taxon>Bacillati</taxon>
        <taxon>Actinomycetota</taxon>
        <taxon>Actinomycetes</taxon>
        <taxon>Micromonosporales</taxon>
        <taxon>Micromonosporaceae</taxon>
        <taxon>Micromonospora</taxon>
    </lineage>
</organism>
<dbReference type="EMBL" id="LT607751">
    <property type="protein sequence ID" value="SCG66264.1"/>
    <property type="molecule type" value="Genomic_DNA"/>
</dbReference>
<protein>
    <recommendedName>
        <fullName evidence="1">DUF4440 domain-containing protein</fullName>
    </recommendedName>
</protein>
<feature type="domain" description="DUF4440" evidence="1">
    <location>
        <begin position="25"/>
        <end position="131"/>
    </location>
</feature>